<dbReference type="AlphaFoldDB" id="A0A0M9AKT1"/>
<organism evidence="1 3">
    <name type="scientific">Haloarcula rubripromontorii</name>
    <dbReference type="NCBI Taxonomy" id="1705562"/>
    <lineage>
        <taxon>Archaea</taxon>
        <taxon>Methanobacteriati</taxon>
        <taxon>Methanobacteriota</taxon>
        <taxon>Stenosarchaea group</taxon>
        <taxon>Halobacteria</taxon>
        <taxon>Halobacteriales</taxon>
        <taxon>Haloarculaceae</taxon>
        <taxon>Haloarcula</taxon>
    </lineage>
</organism>
<dbReference type="PANTHER" id="PTHR12697">
    <property type="entry name" value="PBS LYASE HEAT-LIKE PROTEIN"/>
    <property type="match status" value="1"/>
</dbReference>
<dbReference type="Proteomes" id="UP000037729">
    <property type="component" value="Unassembled WGS sequence"/>
</dbReference>
<dbReference type="GO" id="GO:0016491">
    <property type="term" value="F:oxidoreductase activity"/>
    <property type="evidence" value="ECO:0007669"/>
    <property type="project" value="TreeGrafter"/>
</dbReference>
<reference evidence="1 3" key="1">
    <citation type="submission" date="2015-08" db="EMBL/GenBank/DDBJ databases">
        <title>Genomes of Isolates from Cabo Rojo, PR.</title>
        <authorList>
            <person name="Sanchez-Nieves R.L."/>
            <person name="Montalvo-Rodriguez R."/>
        </authorList>
    </citation>
    <scope>NUCLEOTIDE SEQUENCE [LARGE SCALE GENOMIC DNA]</scope>
    <source>
        <strain evidence="1 3">SL3</strain>
    </source>
</reference>
<sequence length="410" mass="44847">MSLYELERDGKAQELIRLLRESDNERVKTRAAELLGNFDAHDDRRDVVNALVDAAQSDSDAITGAAIDSLDELGGDAITQLIGSMAGVDLEDDAADWVKAKAYMQVLDADVPELRMAAANGLGNLDQADAVPKLAERFEDPDPRVRARAARSAGKIGDSRATTPLESVLSDPKAGVRREAADALGNIGNRQALQALLPLYEDDDERVRRIAVGAFGNFGNDRPVDYLIEALSDDSAAVRRTAVYSLIELLSNVPTEQSHEIRDTVVEKLSNTDDRSVVVPLVEILEESTQAAQRRNTAWMLGRVTSQEERDRVIESLVDSLSDDDQMLRQFAATSLAELGGDDNMVERRLLKIVQDDDVDPEVRGQAIFTLGKVGGERSRKTLDKLIDETEHDVVRKKAFSAISKLGGRG</sequence>
<accession>A0A0M9AKT1</accession>
<dbReference type="Pfam" id="PF13646">
    <property type="entry name" value="HEAT_2"/>
    <property type="match status" value="3"/>
</dbReference>
<keyword evidence="3" id="KW-1185">Reference proteome</keyword>
<dbReference type="OrthoDB" id="142930at2157"/>
<name>A0A0M9AKT1_9EURY</name>
<dbReference type="RefSeq" id="WP_053967186.1">
    <property type="nucleotide sequence ID" value="NZ_LIUF01000002.1"/>
</dbReference>
<protein>
    <submittedName>
        <fullName evidence="2">HEAT repeat domain-containing protein</fullName>
    </submittedName>
    <submittedName>
        <fullName evidence="1">Phycocyanin alpha phycocyanobilin lyase</fullName>
    </submittedName>
</protein>
<evidence type="ECO:0000313" key="3">
    <source>
        <dbReference type="Proteomes" id="UP000037729"/>
    </source>
</evidence>
<dbReference type="Proteomes" id="UP000610611">
    <property type="component" value="Unassembled WGS sequence"/>
</dbReference>
<dbReference type="InterPro" id="IPR011989">
    <property type="entry name" value="ARM-like"/>
</dbReference>
<reference evidence="2" key="2">
    <citation type="submission" date="2019-12" db="EMBL/GenBank/DDBJ databases">
        <title>The whole-genome sequencing of Haloarcula japonica strain pws8.</title>
        <authorList>
            <person name="Verma D.K."/>
            <person name="Gopal K."/>
            <person name="Prasad E.S."/>
        </authorList>
    </citation>
    <scope>NUCLEOTIDE SEQUENCE</scope>
    <source>
        <strain evidence="2">Pws8</strain>
    </source>
</reference>
<dbReference type="EMBL" id="LIUF01000002">
    <property type="protein sequence ID" value="KOX93488.1"/>
    <property type="molecule type" value="Genomic_DNA"/>
</dbReference>
<gene>
    <name evidence="1" type="ORF">AMS69_06065</name>
    <name evidence="2" type="ORF">GOC83_04400</name>
</gene>
<evidence type="ECO:0000313" key="2">
    <source>
        <dbReference type="EMBL" id="NLV05374.1"/>
    </source>
</evidence>
<evidence type="ECO:0000313" key="1">
    <source>
        <dbReference type="EMBL" id="KOX93488.1"/>
    </source>
</evidence>
<dbReference type="PATRIC" id="fig|1705562.3.peg.2268"/>
<proteinExistence type="predicted"/>
<dbReference type="GO" id="GO:0016829">
    <property type="term" value="F:lyase activity"/>
    <property type="evidence" value="ECO:0007669"/>
    <property type="project" value="UniProtKB-KW"/>
</dbReference>
<dbReference type="InterPro" id="IPR016024">
    <property type="entry name" value="ARM-type_fold"/>
</dbReference>
<dbReference type="InterPro" id="IPR004155">
    <property type="entry name" value="PBS_lyase_HEAT"/>
</dbReference>
<keyword evidence="1" id="KW-0456">Lyase</keyword>
<dbReference type="EMBL" id="WOWB01000001">
    <property type="protein sequence ID" value="NLV05374.1"/>
    <property type="molecule type" value="Genomic_DNA"/>
</dbReference>
<dbReference type="PANTHER" id="PTHR12697:SF5">
    <property type="entry name" value="DEOXYHYPUSINE HYDROXYLASE"/>
    <property type="match status" value="1"/>
</dbReference>
<comment type="caution">
    <text evidence="1">The sequence shown here is derived from an EMBL/GenBank/DDBJ whole genome shotgun (WGS) entry which is preliminary data.</text>
</comment>
<dbReference type="Pfam" id="PF03130">
    <property type="entry name" value="HEAT_PBS"/>
    <property type="match status" value="1"/>
</dbReference>
<dbReference type="SUPFAM" id="SSF48371">
    <property type="entry name" value="ARM repeat"/>
    <property type="match status" value="1"/>
</dbReference>
<dbReference type="STRING" id="1705562.AMS69_06065"/>
<dbReference type="SMART" id="SM00567">
    <property type="entry name" value="EZ_HEAT"/>
    <property type="match status" value="9"/>
</dbReference>
<dbReference type="Gene3D" id="1.25.10.10">
    <property type="entry name" value="Leucine-rich Repeat Variant"/>
    <property type="match status" value="3"/>
</dbReference>